<accession>A0AAE3TD77</accession>
<evidence type="ECO:0000313" key="4">
    <source>
        <dbReference type="EMBL" id="MDF1613168.1"/>
    </source>
</evidence>
<evidence type="ECO:0000313" key="5">
    <source>
        <dbReference type="Proteomes" id="UP001221302"/>
    </source>
</evidence>
<dbReference type="Proteomes" id="UP001221302">
    <property type="component" value="Unassembled WGS sequence"/>
</dbReference>
<dbReference type="EC" id="2.5.1.54" evidence="4"/>
<dbReference type="RefSeq" id="WP_321536939.1">
    <property type="nucleotide sequence ID" value="NZ_JARGDL010000029.1"/>
</dbReference>
<dbReference type="Pfam" id="PF18152">
    <property type="entry name" value="DAHP_snth_FXD"/>
    <property type="match status" value="1"/>
</dbReference>
<dbReference type="NCBIfam" id="NF006421">
    <property type="entry name" value="PRK08673.1"/>
    <property type="match status" value="1"/>
</dbReference>
<dbReference type="GO" id="GO:0003849">
    <property type="term" value="F:3-deoxy-7-phosphoheptulonate synthase activity"/>
    <property type="evidence" value="ECO:0007669"/>
    <property type="project" value="UniProtKB-EC"/>
</dbReference>
<gene>
    <name evidence="4" type="primary">aroF</name>
    <name evidence="4" type="ORF">P0M35_13460</name>
</gene>
<dbReference type="InterPro" id="IPR006218">
    <property type="entry name" value="DAHP1/KDSA"/>
</dbReference>
<organism evidence="4 5">
    <name type="scientific">Stygiobacter electus</name>
    <dbReference type="NCBI Taxonomy" id="3032292"/>
    <lineage>
        <taxon>Bacteria</taxon>
        <taxon>Pseudomonadati</taxon>
        <taxon>Ignavibacteriota</taxon>
        <taxon>Ignavibacteria</taxon>
        <taxon>Ignavibacteriales</taxon>
        <taxon>Melioribacteraceae</taxon>
        <taxon>Stygiobacter</taxon>
    </lineage>
</organism>
<dbReference type="Pfam" id="PF00793">
    <property type="entry name" value="DAHP_synth_1"/>
    <property type="match status" value="1"/>
</dbReference>
<dbReference type="GO" id="GO:0009073">
    <property type="term" value="P:aromatic amino acid family biosynthetic process"/>
    <property type="evidence" value="ECO:0007669"/>
    <property type="project" value="InterPro"/>
</dbReference>
<dbReference type="Gene3D" id="3.20.20.70">
    <property type="entry name" value="Aldolase class I"/>
    <property type="match status" value="1"/>
</dbReference>
<keyword evidence="1 4" id="KW-0808">Transferase</keyword>
<dbReference type="InterPro" id="IPR013785">
    <property type="entry name" value="Aldolase_TIM"/>
</dbReference>
<dbReference type="PANTHER" id="PTHR43018:SF2">
    <property type="entry name" value="PHOSPHO-2-DEHYDRO-3-DEOXYHEPTONATE ALDOLASE"/>
    <property type="match status" value="1"/>
</dbReference>
<dbReference type="EMBL" id="JARGDL010000029">
    <property type="protein sequence ID" value="MDF1613168.1"/>
    <property type="molecule type" value="Genomic_DNA"/>
</dbReference>
<evidence type="ECO:0000256" key="1">
    <source>
        <dbReference type="ARBA" id="ARBA00022679"/>
    </source>
</evidence>
<reference evidence="4" key="1">
    <citation type="submission" date="2023-03" db="EMBL/GenBank/DDBJ databases">
        <title>Stygiobacter electus gen. nov., sp. nov., facultatively anaerobic thermotolerant bacterium of the class Ignavibacteria from a well of Yessentuki mineral water deposit.</title>
        <authorList>
            <person name="Podosokorskaya O.A."/>
            <person name="Elcheninov A.G."/>
            <person name="Petrova N.F."/>
            <person name="Zavarzina D.G."/>
            <person name="Kublanov I.V."/>
            <person name="Merkel A.Y."/>
        </authorList>
    </citation>
    <scope>NUCLEOTIDE SEQUENCE</scope>
    <source>
        <strain evidence="4">09-Me</strain>
    </source>
</reference>
<protein>
    <submittedName>
        <fullName evidence="4">3-deoxy-7-phosphoheptulonate synthase</fullName>
        <ecNumber evidence="4">2.5.1.54</ecNumber>
    </submittedName>
</protein>
<dbReference type="Gene3D" id="3.30.70.1140">
    <property type="entry name" value="Phospho-2-dehydro-3-deoxyheptonate aldolase, domain 1"/>
    <property type="match status" value="1"/>
</dbReference>
<dbReference type="GO" id="GO:0016832">
    <property type="term" value="F:aldehyde-lyase activity"/>
    <property type="evidence" value="ECO:0007669"/>
    <property type="project" value="InterPro"/>
</dbReference>
<feature type="domain" description="DAHP synthetase I/KDSA" evidence="2">
    <location>
        <begin position="82"/>
        <end position="330"/>
    </location>
</feature>
<keyword evidence="5" id="KW-1185">Reference proteome</keyword>
<evidence type="ECO:0000259" key="3">
    <source>
        <dbReference type="Pfam" id="PF18152"/>
    </source>
</evidence>
<evidence type="ECO:0000259" key="2">
    <source>
        <dbReference type="Pfam" id="PF00793"/>
    </source>
</evidence>
<comment type="caution">
    <text evidence="4">The sequence shown here is derived from an EMBL/GenBank/DDBJ whole genome shotgun (WGS) entry which is preliminary data.</text>
</comment>
<dbReference type="AlphaFoldDB" id="A0AAE3TD77"/>
<dbReference type="NCBIfam" id="TIGR01361">
    <property type="entry name" value="DAHP_synth_Bsub"/>
    <property type="match status" value="1"/>
</dbReference>
<dbReference type="InterPro" id="IPR041071">
    <property type="entry name" value="DAHP_snth_FXD"/>
</dbReference>
<proteinExistence type="predicted"/>
<sequence>MLIVLNLDAPRNDIENIKSKIKELNCIPHEIPGSTKLAIGITGDTHLLKEEDFQLMPSVLEVVRVTKKFKLVSREMKAEDTIIKFDDDLIGGKSLQIIAGPCSVESYNQTFEIAHELKEMGIIFFRAGAFKPRSSPYTFQGLKEKGLEILADIKSKLSLKIVTEVMNSNTLPSIAEVADIIQIGARNMQNYSLLEEAGSLHKPIFLKRGMSATVEDLLLSAEYIAAQNNFNIILCERGIRTFEISTRNTLDLNAVPVLKQLTHLSVFVDPSHGVGIWDKVSPMALAAISCGADGLMVEVHNDPANALSDGYQSLTPKTFKKLLNKISQLAPIVEKDFNL</sequence>
<dbReference type="PANTHER" id="PTHR43018">
    <property type="entry name" value="PHOSPHO-2-DEHYDRO-3-DEOXYHEPTONATE ALDOLASE"/>
    <property type="match status" value="1"/>
</dbReference>
<feature type="domain" description="DAHP synthase ferredoxin-like" evidence="3">
    <location>
        <begin position="1"/>
        <end position="67"/>
    </location>
</feature>
<dbReference type="SUPFAM" id="SSF51569">
    <property type="entry name" value="Aldolase"/>
    <property type="match status" value="1"/>
</dbReference>
<dbReference type="InterPro" id="IPR006268">
    <property type="entry name" value="DAHP_syn_2"/>
</dbReference>
<dbReference type="InterPro" id="IPR052899">
    <property type="entry name" value="Class-I_DAHP_synthase"/>
</dbReference>
<name>A0AAE3TD77_9BACT</name>
<dbReference type="NCBIfam" id="NF009239">
    <property type="entry name" value="PRK12595.1"/>
    <property type="match status" value="1"/>
</dbReference>